<reference evidence="2 3" key="2">
    <citation type="journal article" date="2019" name="G3 (Bethesda)">
        <title>Hybrid Assembly of the Genome of the Entomopathogenic Nematode Steinernema carpocapsae Identifies the X-Chromosome.</title>
        <authorList>
            <person name="Serra L."/>
            <person name="Macchietto M."/>
            <person name="Macias-Munoz A."/>
            <person name="McGill C.J."/>
            <person name="Rodriguez I.M."/>
            <person name="Rodriguez B."/>
            <person name="Murad R."/>
            <person name="Mortazavi A."/>
        </authorList>
    </citation>
    <scope>NUCLEOTIDE SEQUENCE [LARGE SCALE GENOMIC DNA]</scope>
    <source>
        <strain evidence="2 3">ALL</strain>
    </source>
</reference>
<reference evidence="2 3" key="1">
    <citation type="journal article" date="2015" name="Genome Biol.">
        <title>Comparative genomics of Steinernema reveals deeply conserved gene regulatory networks.</title>
        <authorList>
            <person name="Dillman A.R."/>
            <person name="Macchietto M."/>
            <person name="Porter C.F."/>
            <person name="Rogers A."/>
            <person name="Williams B."/>
            <person name="Antoshechkin I."/>
            <person name="Lee M.M."/>
            <person name="Goodwin Z."/>
            <person name="Lu X."/>
            <person name="Lewis E.E."/>
            <person name="Goodrich-Blair H."/>
            <person name="Stock S.P."/>
            <person name="Adams B.J."/>
            <person name="Sternberg P.W."/>
            <person name="Mortazavi A."/>
        </authorList>
    </citation>
    <scope>NUCLEOTIDE SEQUENCE [LARGE SCALE GENOMIC DNA]</scope>
    <source>
        <strain evidence="2 3">ALL</strain>
    </source>
</reference>
<evidence type="ECO:0000256" key="1">
    <source>
        <dbReference type="SAM" id="MobiDB-lite"/>
    </source>
</evidence>
<name>A0A4U8V0X2_STECR</name>
<sequence length="301" mass="34219">MAGPLLTTYDLAYSSTASSDTREESPTFYWSSWYANKTAAERMQEFFKKYESCDYEEKKKFRLKEFRGAFGQEGVDTLVGLFSAHPELCFGRDDDPTYSSKNKGRTIVAYDKVQEDFSKAMRCPKPGEHFERIYFAKQLACSSPAHLEGGKELPQFTRTEEAEGRERKTFRKASAKSRNALPISTQPSNSINEPSSTSSEDAEDPVACVRSTFVFASTESGNPLGVSREKPLTLSRDDSLKRWVAPIERHILSKVRSDLVLLEQRKLKRKEKKAACIMVQMRRRCLKRLDAGESLKDVLML</sequence>
<organism evidence="2 3">
    <name type="scientific">Steinernema carpocapsae</name>
    <name type="common">Entomopathogenic nematode</name>
    <dbReference type="NCBI Taxonomy" id="34508"/>
    <lineage>
        <taxon>Eukaryota</taxon>
        <taxon>Metazoa</taxon>
        <taxon>Ecdysozoa</taxon>
        <taxon>Nematoda</taxon>
        <taxon>Chromadorea</taxon>
        <taxon>Rhabditida</taxon>
        <taxon>Tylenchina</taxon>
        <taxon>Panagrolaimomorpha</taxon>
        <taxon>Strongyloidoidea</taxon>
        <taxon>Steinernematidae</taxon>
        <taxon>Steinernema</taxon>
    </lineage>
</organism>
<proteinExistence type="predicted"/>
<accession>A0A4U8V0X2</accession>
<dbReference type="EMBL" id="AZBU02000001">
    <property type="protein sequence ID" value="TMS39432.1"/>
    <property type="molecule type" value="Genomic_DNA"/>
</dbReference>
<dbReference type="AlphaFoldDB" id="A0A4U8V0X2"/>
<feature type="compositionally biased region" description="Low complexity" evidence="1">
    <location>
        <begin position="187"/>
        <end position="199"/>
    </location>
</feature>
<feature type="compositionally biased region" description="Basic and acidic residues" evidence="1">
    <location>
        <begin position="158"/>
        <end position="167"/>
    </location>
</feature>
<keyword evidence="3" id="KW-1185">Reference proteome</keyword>
<evidence type="ECO:0000313" key="3">
    <source>
        <dbReference type="Proteomes" id="UP000298663"/>
    </source>
</evidence>
<feature type="region of interest" description="Disordered" evidence="1">
    <location>
        <begin position="150"/>
        <end position="203"/>
    </location>
</feature>
<gene>
    <name evidence="2" type="ORF">L596_005957</name>
</gene>
<dbReference type="Proteomes" id="UP000298663">
    <property type="component" value="Unassembled WGS sequence"/>
</dbReference>
<comment type="caution">
    <text evidence="2">The sequence shown here is derived from an EMBL/GenBank/DDBJ whole genome shotgun (WGS) entry which is preliminary data.</text>
</comment>
<evidence type="ECO:0000313" key="2">
    <source>
        <dbReference type="EMBL" id="TMS39432.1"/>
    </source>
</evidence>
<protein>
    <submittedName>
        <fullName evidence="2">Uncharacterized protein</fullName>
    </submittedName>
</protein>